<sequence length="124" mass="14347">MSDYGTTSLNPSWGCRIHLNVNDSELRSGNEASSILTSHARVRYNLVASPHIKDLKRRPIGNLTGAAWKATNHNYMLRVAGSNQEEYRDFYLFLEWFFRPGRHIYCVGYQAKECANNNKFPEQY</sequence>
<protein>
    <submittedName>
        <fullName evidence="1">Uncharacterized protein</fullName>
    </submittedName>
</protein>
<evidence type="ECO:0000313" key="2">
    <source>
        <dbReference type="Proteomes" id="UP000009172"/>
    </source>
</evidence>
<dbReference type="AlphaFoldDB" id="F2RWD5"/>
<keyword evidence="2" id="KW-1185">Reference proteome</keyword>
<name>F2RWD5_TRIT1</name>
<evidence type="ECO:0000313" key="1">
    <source>
        <dbReference type="EMBL" id="EGD95609.1"/>
    </source>
</evidence>
<dbReference type="Proteomes" id="UP000009172">
    <property type="component" value="Unassembled WGS sequence"/>
</dbReference>
<dbReference type="OrthoDB" id="4203853at2759"/>
<accession>F2RWD5</accession>
<organism evidence="1 2">
    <name type="scientific">Trichophyton tonsurans (strain CBS 112818)</name>
    <name type="common">Scalp ringworm fungus</name>
    <dbReference type="NCBI Taxonomy" id="647933"/>
    <lineage>
        <taxon>Eukaryota</taxon>
        <taxon>Fungi</taxon>
        <taxon>Dikarya</taxon>
        <taxon>Ascomycota</taxon>
        <taxon>Pezizomycotina</taxon>
        <taxon>Eurotiomycetes</taxon>
        <taxon>Eurotiomycetidae</taxon>
        <taxon>Onygenales</taxon>
        <taxon>Arthrodermataceae</taxon>
        <taxon>Trichophyton</taxon>
    </lineage>
</organism>
<proteinExistence type="predicted"/>
<dbReference type="HOGENOM" id="CLU_2122812_0_0_1"/>
<reference evidence="2" key="1">
    <citation type="journal article" date="2012" name="MBio">
        <title>Comparative genome analysis of Trichophyton rubrum and related dermatophytes reveals candidate genes involved in infection.</title>
        <authorList>
            <person name="Martinez D.A."/>
            <person name="Oliver B.G."/>
            <person name="Graeser Y."/>
            <person name="Goldberg J.M."/>
            <person name="Li W."/>
            <person name="Martinez-Rossi N.M."/>
            <person name="Monod M."/>
            <person name="Shelest E."/>
            <person name="Barton R.C."/>
            <person name="Birch E."/>
            <person name="Brakhage A.A."/>
            <person name="Chen Z."/>
            <person name="Gurr S.J."/>
            <person name="Heiman D."/>
            <person name="Heitman J."/>
            <person name="Kosti I."/>
            <person name="Rossi A."/>
            <person name="Saif S."/>
            <person name="Samalova M."/>
            <person name="Saunders C.W."/>
            <person name="Shea T."/>
            <person name="Summerbell R.C."/>
            <person name="Xu J."/>
            <person name="Young S."/>
            <person name="Zeng Q."/>
            <person name="Birren B.W."/>
            <person name="Cuomo C.A."/>
            <person name="White T.C."/>
        </authorList>
    </citation>
    <scope>NUCLEOTIDE SEQUENCE [LARGE SCALE GENOMIC DNA]</scope>
    <source>
        <strain evidence="2">CBS 112818</strain>
    </source>
</reference>
<dbReference type="EMBL" id="GG698489">
    <property type="protein sequence ID" value="EGD95609.1"/>
    <property type="molecule type" value="Genomic_DNA"/>
</dbReference>
<gene>
    <name evidence="1" type="ORF">TESG_08397</name>
</gene>